<dbReference type="PANTHER" id="PTHR43611:SF3">
    <property type="entry name" value="FLAVIN MONONUCLEOTIDE HYDROLASE 1, CHLOROPLATIC"/>
    <property type="match status" value="1"/>
</dbReference>
<protein>
    <submittedName>
        <fullName evidence="1">HAD family phosphatase</fullName>
    </submittedName>
</protein>
<dbReference type="CDD" id="cd02603">
    <property type="entry name" value="HAD_sEH-N_like"/>
    <property type="match status" value="1"/>
</dbReference>
<dbReference type="InterPro" id="IPR006439">
    <property type="entry name" value="HAD-SF_hydro_IA"/>
</dbReference>
<dbReference type="PANTHER" id="PTHR43611">
    <property type="entry name" value="ALPHA-D-GLUCOSE 1-PHOSPHATE PHOSPHATASE"/>
    <property type="match status" value="1"/>
</dbReference>
<dbReference type="SUPFAM" id="SSF56784">
    <property type="entry name" value="HAD-like"/>
    <property type="match status" value="1"/>
</dbReference>
<proteinExistence type="predicted"/>
<sequence>MPKAVIWDVGNVVVRWNPRTLYSQIFPEPVACDRFLSSVCTMIWHVNHDLGVTFAENRVALVAQFPEYRDEIEAWETRWWDMFSGTIPESEAAIEALHSAGVPQYGLTNMSDETFEGTMAMSPAFGRLRDIVVSGREGLIKPDPRIYALTCERFGLAPEDIFFVDDSLANVTSARAFGIDTLHFTDPADLRPALEARGLL</sequence>
<organism evidence="1 2">
    <name type="scientific">Phenylobacterium glaciei</name>
    <dbReference type="NCBI Taxonomy" id="2803784"/>
    <lineage>
        <taxon>Bacteria</taxon>
        <taxon>Pseudomonadati</taxon>
        <taxon>Pseudomonadota</taxon>
        <taxon>Alphaproteobacteria</taxon>
        <taxon>Caulobacterales</taxon>
        <taxon>Caulobacteraceae</taxon>
        <taxon>Phenylobacterium</taxon>
    </lineage>
</organism>
<gene>
    <name evidence="1" type="ORF">JKL49_03385</name>
</gene>
<dbReference type="EMBL" id="JAGSGD010000001">
    <property type="protein sequence ID" value="MBR7618421.1"/>
    <property type="molecule type" value="Genomic_DNA"/>
</dbReference>
<comment type="caution">
    <text evidence="1">The sequence shown here is derived from an EMBL/GenBank/DDBJ whole genome shotgun (WGS) entry which is preliminary data.</text>
</comment>
<dbReference type="InterPro" id="IPR023198">
    <property type="entry name" value="PGP-like_dom2"/>
</dbReference>
<dbReference type="AlphaFoldDB" id="A0A941HUT1"/>
<dbReference type="InterPro" id="IPR023214">
    <property type="entry name" value="HAD_sf"/>
</dbReference>
<reference evidence="1" key="1">
    <citation type="submission" date="2021-04" db="EMBL/GenBank/DDBJ databases">
        <title>Draft genome assembly of strain Phenylobacterium sp. 20VBR1 using MiniION and Illumina platforms.</title>
        <authorList>
            <person name="Thomas F.A."/>
            <person name="Krishnan K.P."/>
            <person name="Sinha R.K."/>
        </authorList>
    </citation>
    <scope>NUCLEOTIDE SEQUENCE</scope>
    <source>
        <strain evidence="1">20VBR1</strain>
    </source>
</reference>
<dbReference type="Pfam" id="PF00702">
    <property type="entry name" value="Hydrolase"/>
    <property type="match status" value="1"/>
</dbReference>
<dbReference type="Gene3D" id="1.10.150.240">
    <property type="entry name" value="Putative phosphatase, domain 2"/>
    <property type="match status" value="1"/>
</dbReference>
<dbReference type="SFLD" id="SFLDG01129">
    <property type="entry name" value="C1.5:_HAD__Beta-PGM__Phosphata"/>
    <property type="match status" value="1"/>
</dbReference>
<dbReference type="PRINTS" id="PR00413">
    <property type="entry name" value="HADHALOGNASE"/>
</dbReference>
<dbReference type="RefSeq" id="WP_215338301.1">
    <property type="nucleotide sequence ID" value="NZ_JAGSGD010000001.1"/>
</dbReference>
<dbReference type="InterPro" id="IPR036412">
    <property type="entry name" value="HAD-like_sf"/>
</dbReference>
<dbReference type="Gene3D" id="3.40.50.1000">
    <property type="entry name" value="HAD superfamily/HAD-like"/>
    <property type="match status" value="1"/>
</dbReference>
<name>A0A941HUT1_9CAUL</name>
<dbReference type="SFLD" id="SFLDS00003">
    <property type="entry name" value="Haloacid_Dehalogenase"/>
    <property type="match status" value="1"/>
</dbReference>
<evidence type="ECO:0000313" key="1">
    <source>
        <dbReference type="EMBL" id="MBR7618421.1"/>
    </source>
</evidence>
<accession>A0A941HUT1</accession>
<dbReference type="Proteomes" id="UP000622580">
    <property type="component" value="Unassembled WGS sequence"/>
</dbReference>
<evidence type="ECO:0000313" key="2">
    <source>
        <dbReference type="Proteomes" id="UP000622580"/>
    </source>
</evidence>
<keyword evidence="2" id="KW-1185">Reference proteome</keyword>
<dbReference type="NCBIfam" id="TIGR01509">
    <property type="entry name" value="HAD-SF-IA-v3"/>
    <property type="match status" value="1"/>
</dbReference>